<dbReference type="AlphaFoldDB" id="A0AAD8I9Z3"/>
<evidence type="ECO:0000313" key="2">
    <source>
        <dbReference type="EMBL" id="KAK1380155.1"/>
    </source>
</evidence>
<gene>
    <name evidence="2" type="ORF">POM88_026899</name>
</gene>
<sequence>MGKCKNEGEIVKCRKNMYTFSSYLIADPVNTPLDDLVWFKNLISDQRNTIESIKRDANKEVVPHANEETVSHANRVNPLAQTAQTANPEYEDVDTKENEDWDN</sequence>
<organism evidence="2 3">
    <name type="scientific">Heracleum sosnowskyi</name>
    <dbReference type="NCBI Taxonomy" id="360622"/>
    <lineage>
        <taxon>Eukaryota</taxon>
        <taxon>Viridiplantae</taxon>
        <taxon>Streptophyta</taxon>
        <taxon>Embryophyta</taxon>
        <taxon>Tracheophyta</taxon>
        <taxon>Spermatophyta</taxon>
        <taxon>Magnoliopsida</taxon>
        <taxon>eudicotyledons</taxon>
        <taxon>Gunneridae</taxon>
        <taxon>Pentapetalae</taxon>
        <taxon>asterids</taxon>
        <taxon>campanulids</taxon>
        <taxon>Apiales</taxon>
        <taxon>Apiaceae</taxon>
        <taxon>Apioideae</taxon>
        <taxon>apioid superclade</taxon>
        <taxon>Tordylieae</taxon>
        <taxon>Tordyliinae</taxon>
        <taxon>Heracleum</taxon>
    </lineage>
</organism>
<feature type="region of interest" description="Disordered" evidence="1">
    <location>
        <begin position="66"/>
        <end position="103"/>
    </location>
</feature>
<comment type="caution">
    <text evidence="2">The sequence shown here is derived from an EMBL/GenBank/DDBJ whole genome shotgun (WGS) entry which is preliminary data.</text>
</comment>
<keyword evidence="3" id="KW-1185">Reference proteome</keyword>
<accession>A0AAD8I9Z3</accession>
<evidence type="ECO:0000313" key="3">
    <source>
        <dbReference type="Proteomes" id="UP001237642"/>
    </source>
</evidence>
<protein>
    <submittedName>
        <fullName evidence="2">Uncharacterized protein</fullName>
    </submittedName>
</protein>
<proteinExistence type="predicted"/>
<dbReference type="Proteomes" id="UP001237642">
    <property type="component" value="Unassembled WGS sequence"/>
</dbReference>
<evidence type="ECO:0000256" key="1">
    <source>
        <dbReference type="SAM" id="MobiDB-lite"/>
    </source>
</evidence>
<reference evidence="2" key="2">
    <citation type="submission" date="2023-05" db="EMBL/GenBank/DDBJ databases">
        <authorList>
            <person name="Schelkunov M.I."/>
        </authorList>
    </citation>
    <scope>NUCLEOTIDE SEQUENCE</scope>
    <source>
        <strain evidence="2">Hsosn_3</strain>
        <tissue evidence="2">Leaf</tissue>
    </source>
</reference>
<reference evidence="2" key="1">
    <citation type="submission" date="2023-02" db="EMBL/GenBank/DDBJ databases">
        <title>Genome of toxic invasive species Heracleum sosnowskyi carries increased number of genes despite the absence of recent whole-genome duplications.</title>
        <authorList>
            <person name="Schelkunov M."/>
            <person name="Shtratnikova V."/>
            <person name="Makarenko M."/>
            <person name="Klepikova A."/>
            <person name="Omelchenko D."/>
            <person name="Novikova G."/>
            <person name="Obukhova E."/>
            <person name="Bogdanov V."/>
            <person name="Penin A."/>
            <person name="Logacheva M."/>
        </authorList>
    </citation>
    <scope>NUCLEOTIDE SEQUENCE</scope>
    <source>
        <strain evidence="2">Hsosn_3</strain>
        <tissue evidence="2">Leaf</tissue>
    </source>
</reference>
<dbReference type="EMBL" id="JAUIZM010000006">
    <property type="protein sequence ID" value="KAK1380155.1"/>
    <property type="molecule type" value="Genomic_DNA"/>
</dbReference>
<feature type="compositionally biased region" description="Polar residues" evidence="1">
    <location>
        <begin position="71"/>
        <end position="87"/>
    </location>
</feature>
<feature type="compositionally biased region" description="Basic and acidic residues" evidence="1">
    <location>
        <begin position="93"/>
        <end position="103"/>
    </location>
</feature>
<name>A0AAD8I9Z3_9APIA</name>